<organism evidence="8 9">
    <name type="scientific">Paenisporosarcina quisquiliarum</name>
    <dbReference type="NCBI Taxonomy" id="365346"/>
    <lineage>
        <taxon>Bacteria</taxon>
        <taxon>Bacillati</taxon>
        <taxon>Bacillota</taxon>
        <taxon>Bacilli</taxon>
        <taxon>Bacillales</taxon>
        <taxon>Caryophanaceae</taxon>
        <taxon>Paenisporosarcina</taxon>
    </lineage>
</organism>
<comment type="subcellular location">
    <subcellularLocation>
        <location evidence="1">Cell membrane</location>
        <topology evidence="1">Multi-pass membrane protein</topology>
    </subcellularLocation>
</comment>
<dbReference type="EMBL" id="JAMKBJ010000008">
    <property type="protein sequence ID" value="MCZ8537552.1"/>
    <property type="molecule type" value="Genomic_DNA"/>
</dbReference>
<feature type="domain" description="Cardiolipin synthase N-terminal" evidence="7">
    <location>
        <begin position="21"/>
        <end position="63"/>
    </location>
</feature>
<proteinExistence type="predicted"/>
<evidence type="ECO:0000256" key="5">
    <source>
        <dbReference type="ARBA" id="ARBA00023136"/>
    </source>
</evidence>
<keyword evidence="9" id="KW-1185">Reference proteome</keyword>
<dbReference type="Proteomes" id="UP001152173">
    <property type="component" value="Unassembled WGS sequence"/>
</dbReference>
<dbReference type="RefSeq" id="WP_269926645.1">
    <property type="nucleotide sequence ID" value="NZ_JAMKBJ010000008.1"/>
</dbReference>
<dbReference type="Pfam" id="PF13396">
    <property type="entry name" value="PLDc_N"/>
    <property type="match status" value="1"/>
</dbReference>
<keyword evidence="4 6" id="KW-1133">Transmembrane helix</keyword>
<evidence type="ECO:0000313" key="8">
    <source>
        <dbReference type="EMBL" id="MCZ8537552.1"/>
    </source>
</evidence>
<sequence>MEALQGLSWGIIAPIFIIQLILVIVALIDLTKIHQTNGPKWVWALVIIFINIVGPIAYFIAGRKQA</sequence>
<keyword evidence="3 6" id="KW-0812">Transmembrane</keyword>
<dbReference type="AlphaFoldDB" id="A0A9X3LH15"/>
<feature type="transmembrane region" description="Helical" evidence="6">
    <location>
        <begin position="42"/>
        <end position="61"/>
    </location>
</feature>
<evidence type="ECO:0000256" key="3">
    <source>
        <dbReference type="ARBA" id="ARBA00022692"/>
    </source>
</evidence>
<evidence type="ECO:0000259" key="7">
    <source>
        <dbReference type="Pfam" id="PF13396"/>
    </source>
</evidence>
<accession>A0A9X3LH15</accession>
<protein>
    <submittedName>
        <fullName evidence="8">PLD nuclease N-terminal domain-containing protein</fullName>
    </submittedName>
</protein>
<keyword evidence="2" id="KW-1003">Cell membrane</keyword>
<evidence type="ECO:0000256" key="6">
    <source>
        <dbReference type="SAM" id="Phobius"/>
    </source>
</evidence>
<evidence type="ECO:0000256" key="2">
    <source>
        <dbReference type="ARBA" id="ARBA00022475"/>
    </source>
</evidence>
<evidence type="ECO:0000256" key="1">
    <source>
        <dbReference type="ARBA" id="ARBA00004651"/>
    </source>
</evidence>
<evidence type="ECO:0000256" key="4">
    <source>
        <dbReference type="ARBA" id="ARBA00022989"/>
    </source>
</evidence>
<name>A0A9X3LH15_9BACL</name>
<dbReference type="GO" id="GO:0005886">
    <property type="term" value="C:plasma membrane"/>
    <property type="evidence" value="ECO:0007669"/>
    <property type="project" value="UniProtKB-SubCell"/>
</dbReference>
<gene>
    <name evidence="8" type="ORF">M9R32_10200</name>
</gene>
<reference evidence="8" key="1">
    <citation type="submission" date="2022-05" db="EMBL/GenBank/DDBJ databases">
        <authorList>
            <person name="Colautti A."/>
            <person name="Iacumin L."/>
        </authorList>
    </citation>
    <scope>NUCLEOTIDE SEQUENCE</scope>
    <source>
        <strain evidence="8">SK 55</strain>
    </source>
</reference>
<dbReference type="InterPro" id="IPR027379">
    <property type="entry name" value="CLS_N"/>
</dbReference>
<feature type="transmembrane region" description="Helical" evidence="6">
    <location>
        <begin position="6"/>
        <end position="30"/>
    </location>
</feature>
<keyword evidence="5 6" id="KW-0472">Membrane</keyword>
<evidence type="ECO:0000313" key="9">
    <source>
        <dbReference type="Proteomes" id="UP001152173"/>
    </source>
</evidence>
<comment type="caution">
    <text evidence="8">The sequence shown here is derived from an EMBL/GenBank/DDBJ whole genome shotgun (WGS) entry which is preliminary data.</text>
</comment>